<dbReference type="Gene3D" id="3.40.50.620">
    <property type="entry name" value="HUPs"/>
    <property type="match status" value="1"/>
</dbReference>
<keyword evidence="5" id="KW-0566">Pantothenate biosynthesis</keyword>
<evidence type="ECO:0000256" key="2">
    <source>
        <dbReference type="ARBA" id="ARBA00009256"/>
    </source>
</evidence>
<evidence type="ECO:0000256" key="8">
    <source>
        <dbReference type="ARBA" id="ARBA00032806"/>
    </source>
</evidence>
<organism evidence="10">
    <name type="scientific">hydrothermal vent metagenome</name>
    <dbReference type="NCBI Taxonomy" id="652676"/>
    <lineage>
        <taxon>unclassified sequences</taxon>
        <taxon>metagenomes</taxon>
        <taxon>ecological metagenomes</taxon>
    </lineage>
</organism>
<dbReference type="InterPro" id="IPR014729">
    <property type="entry name" value="Rossmann-like_a/b/a_fold"/>
</dbReference>
<dbReference type="Gene3D" id="3.30.1300.10">
    <property type="entry name" value="Pantoate-beta-alanine ligase, C-terminal domain"/>
    <property type="match status" value="1"/>
</dbReference>
<comment type="pathway">
    <text evidence="1">Cofactor biosynthesis; (R)-pantothenate biosynthesis; (R)-pantothenate from (R)-pantoate and beta-alanine: step 1/1.</text>
</comment>
<dbReference type="GO" id="GO:0005829">
    <property type="term" value="C:cytosol"/>
    <property type="evidence" value="ECO:0007669"/>
    <property type="project" value="TreeGrafter"/>
</dbReference>
<dbReference type="EC" id="6.3.2.1" evidence="3"/>
<dbReference type="FunFam" id="3.30.1300.10:FF:000001">
    <property type="entry name" value="Pantothenate synthetase"/>
    <property type="match status" value="1"/>
</dbReference>
<proteinExistence type="inferred from homology"/>
<dbReference type="SUPFAM" id="SSF52374">
    <property type="entry name" value="Nucleotidylyl transferase"/>
    <property type="match status" value="1"/>
</dbReference>
<comment type="similarity">
    <text evidence="2">Belongs to the pantothenate synthetase family.</text>
</comment>
<keyword evidence="7" id="KW-0067">ATP-binding</keyword>
<dbReference type="GO" id="GO:0004592">
    <property type="term" value="F:pantoate-beta-alanine ligase activity"/>
    <property type="evidence" value="ECO:0007669"/>
    <property type="project" value="UniProtKB-EC"/>
</dbReference>
<dbReference type="PANTHER" id="PTHR21299:SF1">
    <property type="entry name" value="PANTOATE--BETA-ALANINE LIGASE"/>
    <property type="match status" value="1"/>
</dbReference>
<evidence type="ECO:0000256" key="7">
    <source>
        <dbReference type="ARBA" id="ARBA00022840"/>
    </source>
</evidence>
<dbReference type="GO" id="GO:0005524">
    <property type="term" value="F:ATP binding"/>
    <property type="evidence" value="ECO:0007669"/>
    <property type="project" value="UniProtKB-KW"/>
</dbReference>
<reference evidence="10" key="1">
    <citation type="submission" date="2018-06" db="EMBL/GenBank/DDBJ databases">
        <authorList>
            <person name="Zhirakovskaya E."/>
        </authorList>
    </citation>
    <scope>NUCLEOTIDE SEQUENCE</scope>
</reference>
<dbReference type="GO" id="GO:0015940">
    <property type="term" value="P:pantothenate biosynthetic process"/>
    <property type="evidence" value="ECO:0007669"/>
    <property type="project" value="UniProtKB-UniPathway"/>
</dbReference>
<dbReference type="UniPathway" id="UPA00028">
    <property type="reaction ID" value="UER00005"/>
</dbReference>
<dbReference type="HAMAP" id="MF_00158">
    <property type="entry name" value="PanC"/>
    <property type="match status" value="1"/>
</dbReference>
<accession>A0A3B1D3V9</accession>
<dbReference type="InterPro" id="IPR003721">
    <property type="entry name" value="Pantoate_ligase"/>
</dbReference>
<evidence type="ECO:0000256" key="1">
    <source>
        <dbReference type="ARBA" id="ARBA00004990"/>
    </source>
</evidence>
<dbReference type="CDD" id="cd00560">
    <property type="entry name" value="PanC"/>
    <property type="match status" value="1"/>
</dbReference>
<evidence type="ECO:0000256" key="9">
    <source>
        <dbReference type="ARBA" id="ARBA00048258"/>
    </source>
</evidence>
<comment type="catalytic activity">
    <reaction evidence="9">
        <text>(R)-pantoate + beta-alanine + ATP = (R)-pantothenate + AMP + diphosphate + H(+)</text>
        <dbReference type="Rhea" id="RHEA:10912"/>
        <dbReference type="ChEBI" id="CHEBI:15378"/>
        <dbReference type="ChEBI" id="CHEBI:15980"/>
        <dbReference type="ChEBI" id="CHEBI:29032"/>
        <dbReference type="ChEBI" id="CHEBI:30616"/>
        <dbReference type="ChEBI" id="CHEBI:33019"/>
        <dbReference type="ChEBI" id="CHEBI:57966"/>
        <dbReference type="ChEBI" id="CHEBI:456215"/>
        <dbReference type="EC" id="6.3.2.1"/>
    </reaction>
</comment>
<evidence type="ECO:0000256" key="3">
    <source>
        <dbReference type="ARBA" id="ARBA00012219"/>
    </source>
</evidence>
<dbReference type="AlphaFoldDB" id="A0A3B1D3V9"/>
<keyword evidence="6" id="KW-0547">Nucleotide-binding</keyword>
<dbReference type="EMBL" id="UOGG01000158">
    <property type="protein sequence ID" value="VAX31473.1"/>
    <property type="molecule type" value="Genomic_DNA"/>
</dbReference>
<sequence length="286" mass="32220">MEIIKTIPKMRQWAERARASHKTIGLVPTMGSLHAGHMSLVHKSVSTCDVTVASIFINPAQFGENEDLDTYPKNLDGDRRLLESAGVDVLFSPSSQEMYPKGYKTFVTVEDITDHLCGKSRPGFFRGIATVIVKLFNIVRPHTGFFGDKDWQQATVVETLLRDLNIEAAIERLPILREADGLAKSSRNVYLSKDEMAPARSLSEALRQARQRVQNGQFSADKIRQEIRQTIETNKAAKIDYISICDPESFVEQDKINNKCLIALAVQIGKTRLIDNCIVRREKCRE</sequence>
<dbReference type="PANTHER" id="PTHR21299">
    <property type="entry name" value="CYTIDYLATE KINASE/PANTOATE-BETA-ALANINE LIGASE"/>
    <property type="match status" value="1"/>
</dbReference>
<name>A0A3B1D3V9_9ZZZZ</name>
<evidence type="ECO:0000313" key="10">
    <source>
        <dbReference type="EMBL" id="VAX31473.1"/>
    </source>
</evidence>
<dbReference type="InterPro" id="IPR042176">
    <property type="entry name" value="Pantoate_ligase_C"/>
</dbReference>
<dbReference type="FunFam" id="3.40.50.620:FF:000013">
    <property type="entry name" value="Pantothenate synthetase"/>
    <property type="match status" value="1"/>
</dbReference>
<dbReference type="NCBIfam" id="TIGR00018">
    <property type="entry name" value="panC"/>
    <property type="match status" value="1"/>
</dbReference>
<evidence type="ECO:0000256" key="4">
    <source>
        <dbReference type="ARBA" id="ARBA00022598"/>
    </source>
</evidence>
<evidence type="ECO:0000256" key="6">
    <source>
        <dbReference type="ARBA" id="ARBA00022741"/>
    </source>
</evidence>
<evidence type="ECO:0000256" key="5">
    <source>
        <dbReference type="ARBA" id="ARBA00022655"/>
    </source>
</evidence>
<protein>
    <recommendedName>
        <fullName evidence="3">pantoate--beta-alanine ligase (AMP-forming)</fullName>
        <ecNumber evidence="3">6.3.2.1</ecNumber>
    </recommendedName>
    <alternativeName>
        <fullName evidence="8">Pantoate-activating enzyme</fullName>
    </alternativeName>
</protein>
<dbReference type="Pfam" id="PF02569">
    <property type="entry name" value="Pantoate_ligase"/>
    <property type="match status" value="1"/>
</dbReference>
<keyword evidence="4 10" id="KW-0436">Ligase</keyword>
<gene>
    <name evidence="10" type="ORF">MNBD_NITROSPINAE05-994</name>
</gene>